<protein>
    <recommendedName>
        <fullName evidence="16">Adhesin</fullName>
    </recommendedName>
</protein>
<evidence type="ECO:0000256" key="8">
    <source>
        <dbReference type="ARBA" id="ARBA00022927"/>
    </source>
</evidence>
<dbReference type="InterPro" id="IPR005594">
    <property type="entry name" value="YadA_C"/>
</dbReference>
<keyword evidence="10" id="KW-0998">Cell outer membrane</keyword>
<dbReference type="GO" id="GO:0009986">
    <property type="term" value="C:cell surface"/>
    <property type="evidence" value="ECO:0007669"/>
    <property type="project" value="UniProtKB-SubCell"/>
</dbReference>
<keyword evidence="9" id="KW-0472">Membrane</keyword>
<dbReference type="Pfam" id="PF05658">
    <property type="entry name" value="YadA_head"/>
    <property type="match status" value="4"/>
</dbReference>
<keyword evidence="6" id="KW-0812">Transmembrane</keyword>
<dbReference type="Pfam" id="PF05662">
    <property type="entry name" value="YadA_stalk"/>
    <property type="match status" value="1"/>
</dbReference>
<gene>
    <name evidence="14" type="ORF">AAX18_04085</name>
</gene>
<dbReference type="InterPro" id="IPR008640">
    <property type="entry name" value="Adhesin_Head_dom"/>
</dbReference>
<keyword evidence="5" id="KW-1134">Transmembrane beta strand</keyword>
<evidence type="ECO:0000256" key="4">
    <source>
        <dbReference type="ARBA" id="ARBA00022448"/>
    </source>
</evidence>
<feature type="domain" description="Trimeric autotransporter adhesin YadA-like stalk" evidence="13">
    <location>
        <begin position="332"/>
        <end position="375"/>
    </location>
</feature>
<feature type="domain" description="Trimeric autotransporter adhesin YadA-like head" evidence="12">
    <location>
        <begin position="89"/>
        <end position="115"/>
    </location>
</feature>
<dbReference type="GO" id="GO:0009279">
    <property type="term" value="C:cell outer membrane"/>
    <property type="evidence" value="ECO:0007669"/>
    <property type="project" value="UniProtKB-SubCell"/>
</dbReference>
<dbReference type="InterPro" id="IPR045584">
    <property type="entry name" value="Pilin-like"/>
</dbReference>
<dbReference type="Gene3D" id="2.150.10.10">
    <property type="entry name" value="Serralysin-like metalloprotease, C-terminal"/>
    <property type="match status" value="3"/>
</dbReference>
<evidence type="ECO:0000256" key="7">
    <source>
        <dbReference type="ARBA" id="ARBA00022729"/>
    </source>
</evidence>
<evidence type="ECO:0000256" key="2">
    <source>
        <dbReference type="ARBA" id="ARBA00004442"/>
    </source>
</evidence>
<evidence type="ECO:0000259" key="11">
    <source>
        <dbReference type="Pfam" id="PF03895"/>
    </source>
</evidence>
<evidence type="ECO:0000256" key="6">
    <source>
        <dbReference type="ARBA" id="ARBA00022692"/>
    </source>
</evidence>
<dbReference type="InterPro" id="IPR011049">
    <property type="entry name" value="Serralysin-like_metalloprot_C"/>
</dbReference>
<dbReference type="GO" id="GO:0015031">
    <property type="term" value="P:protein transport"/>
    <property type="evidence" value="ECO:0007669"/>
    <property type="project" value="UniProtKB-KW"/>
</dbReference>
<comment type="caution">
    <text evidence="14">The sequence shown here is derived from an EMBL/GenBank/DDBJ whole genome shotgun (WGS) entry which is preliminary data.</text>
</comment>
<feature type="domain" description="Trimeric autotransporter adhesin YadA-like head" evidence="12">
    <location>
        <begin position="238"/>
        <end position="261"/>
    </location>
</feature>
<reference evidence="14 15" key="1">
    <citation type="submission" date="2015-05" db="EMBL/GenBank/DDBJ databases">
        <title>Comparative analyses of the lipooligosaccharides from nottypeable Haemophilus influenzae and Haemophilus haemolyticus.</title>
        <authorList>
            <person name="Post D.M.B."/>
            <person name="Ketterer M.R."/>
            <person name="Coffin J.E."/>
            <person name="Reinders L.M."/>
            <person name="Munson R.S.Jr."/>
            <person name="Bair T.B."/>
            <person name="Murphy T.F."/>
            <person name="Foster E."/>
            <person name="Gibson B.W."/>
            <person name="Apicella M.A."/>
        </authorList>
    </citation>
    <scope>NUCLEOTIDE SEQUENCE [LARGE SCALE GENOMIC DNA]</scope>
    <source>
        <strain evidence="14 15">11P18</strain>
    </source>
</reference>
<name>A0A0M3G7J2_HAEHA</name>
<keyword evidence="7" id="KW-0732">Signal</keyword>
<dbReference type="Proteomes" id="UP000034750">
    <property type="component" value="Unassembled WGS sequence"/>
</dbReference>
<evidence type="ECO:0000256" key="9">
    <source>
        <dbReference type="ARBA" id="ARBA00023136"/>
    </source>
</evidence>
<accession>A0A0M3G7J2</accession>
<evidence type="ECO:0000313" key="14">
    <source>
        <dbReference type="EMBL" id="KKZ58887.1"/>
    </source>
</evidence>
<dbReference type="SUPFAM" id="SSF54523">
    <property type="entry name" value="Pili subunits"/>
    <property type="match status" value="1"/>
</dbReference>
<comment type="similarity">
    <text evidence="3">Belongs to the autotransporter-2 (AT-2) (TC 1.B.40) family.</text>
</comment>
<dbReference type="SUPFAM" id="SSF101967">
    <property type="entry name" value="Adhesin YadA, collagen-binding domain"/>
    <property type="match status" value="2"/>
</dbReference>
<organism evidence="14 15">
    <name type="scientific">Haemophilus haemolyticus</name>
    <dbReference type="NCBI Taxonomy" id="726"/>
    <lineage>
        <taxon>Bacteria</taxon>
        <taxon>Pseudomonadati</taxon>
        <taxon>Pseudomonadota</taxon>
        <taxon>Gammaproteobacteria</taxon>
        <taxon>Pasteurellales</taxon>
        <taxon>Pasteurellaceae</taxon>
        <taxon>Haemophilus</taxon>
    </lineage>
</organism>
<comment type="subcellular location">
    <subcellularLocation>
        <location evidence="2">Cell outer membrane</location>
    </subcellularLocation>
    <subcellularLocation>
        <location evidence="1">Cell surface</location>
    </subcellularLocation>
</comment>
<dbReference type="Pfam" id="PF03895">
    <property type="entry name" value="YadA_anchor"/>
    <property type="match status" value="1"/>
</dbReference>
<sequence length="681" mass="70938">MQRQEVVSELARGAAKSSSTSRTNKIAKTHCVSILATVITSILASNIAYAASNSNEIVANDKGFVHVNASATSDSSAENFGKFTEKAGATGANAITVGVKANAVTKDSIAIGTESKITNKATESLAIGYKATAGKNDGSTGTSNRTIAIGAEAEAIRDSAIAIGDKASAANLNAISIGKNIQNGSIGATAIGGGADIGGYSENSIAIGTGATVGVKYTEKTNEKKEKIKVRDSSLNNKRAIAIGYNAKALAEQGISIGTGSNVEAVNGLALGQNAKSKKAGDIAIGYNSESSDANTVSDIQIGDKTYSLGNSVKQSNNNGTVSFGKDNIKRQIQNVAAGSISETSTDAINGAQLHNVIKATNGIANTEYKFLVNGNGKTMGNKSDSATNNASNTLNFAAGEGLEVAYESDTITYKLKDELKQSIENAAKKSDVDTAVNSVRDELKQSIADLPNKSYVDNSVNAVRTATDEIAKTEYKFKVNGKDAKTMTNNSQSAKNNTNNTLNFNADEGLEVSYNNGNIAYKLKDKLKQSIDNAANKTYVDNSVNSVRDELKQSIADAPNKSYVDNSINSVRNEFRQSIANAPNKSYVDNSVNSVRRELQQTDKKLRGGIAGAVAMANIPTANRAGGTMVGVGVGNFKGRSAVAVGINRASDTNRTHFKMSGSATTSGDYAVGAGMGYQW</sequence>
<keyword evidence="8" id="KW-0653">Protein transport</keyword>
<dbReference type="InterPro" id="IPR008635">
    <property type="entry name" value="Coiled_stalk_dom"/>
</dbReference>
<feature type="domain" description="Trimeric autotransporter adhesin YadA-like head" evidence="12">
    <location>
        <begin position="145"/>
        <end position="167"/>
    </location>
</feature>
<keyword evidence="4" id="KW-0813">Transport</keyword>
<feature type="domain" description="Trimeric autotransporter adhesin YadA-like C-terminal membrane anchor" evidence="11">
    <location>
        <begin position="621"/>
        <end position="681"/>
    </location>
</feature>
<evidence type="ECO:0000313" key="15">
    <source>
        <dbReference type="Proteomes" id="UP000034750"/>
    </source>
</evidence>
<evidence type="ECO:0000256" key="3">
    <source>
        <dbReference type="ARBA" id="ARBA00005848"/>
    </source>
</evidence>
<dbReference type="PATRIC" id="fig|726.54.peg.821"/>
<feature type="domain" description="Trimeric autotransporter adhesin YadA-like head" evidence="12">
    <location>
        <begin position="266"/>
        <end position="289"/>
    </location>
</feature>
<evidence type="ECO:0000256" key="1">
    <source>
        <dbReference type="ARBA" id="ARBA00004241"/>
    </source>
</evidence>
<dbReference type="AlphaFoldDB" id="A0A0M3G7J2"/>
<dbReference type="Gene3D" id="1.20.5.170">
    <property type="match status" value="1"/>
</dbReference>
<dbReference type="Gene3D" id="3.30.1300.30">
    <property type="entry name" value="GSPII I/J protein-like"/>
    <property type="match status" value="1"/>
</dbReference>
<evidence type="ECO:0000259" key="13">
    <source>
        <dbReference type="Pfam" id="PF05662"/>
    </source>
</evidence>
<evidence type="ECO:0000256" key="10">
    <source>
        <dbReference type="ARBA" id="ARBA00023237"/>
    </source>
</evidence>
<evidence type="ECO:0008006" key="16">
    <source>
        <dbReference type="Google" id="ProtNLM"/>
    </source>
</evidence>
<proteinExistence type="inferred from homology"/>
<evidence type="ECO:0000259" key="12">
    <source>
        <dbReference type="Pfam" id="PF05658"/>
    </source>
</evidence>
<dbReference type="EMBL" id="LCTK01000017">
    <property type="protein sequence ID" value="KKZ58887.1"/>
    <property type="molecule type" value="Genomic_DNA"/>
</dbReference>
<evidence type="ECO:0000256" key="5">
    <source>
        <dbReference type="ARBA" id="ARBA00022452"/>
    </source>
</evidence>